<protein>
    <submittedName>
        <fullName evidence="4">Peptidase M23</fullName>
    </submittedName>
</protein>
<dbReference type="InterPro" id="IPR016047">
    <property type="entry name" value="M23ase_b-sheet_dom"/>
</dbReference>
<dbReference type="RefSeq" id="WP_212921726.1">
    <property type="nucleotide sequence ID" value="NZ_BORP01000006.1"/>
</dbReference>
<dbReference type="InterPro" id="IPR050570">
    <property type="entry name" value="Cell_wall_metabolism_enzyme"/>
</dbReference>
<dbReference type="InterPro" id="IPR011055">
    <property type="entry name" value="Dup_hybrid_motif"/>
</dbReference>
<evidence type="ECO:0000256" key="1">
    <source>
        <dbReference type="SAM" id="Coils"/>
    </source>
</evidence>
<evidence type="ECO:0000313" key="4">
    <source>
        <dbReference type="EMBL" id="GIO28265.1"/>
    </source>
</evidence>
<keyword evidence="2" id="KW-0472">Membrane</keyword>
<evidence type="ECO:0000256" key="2">
    <source>
        <dbReference type="SAM" id="Phobius"/>
    </source>
</evidence>
<dbReference type="Proteomes" id="UP000676917">
    <property type="component" value="Unassembled WGS sequence"/>
</dbReference>
<accession>A0A919XCR8</accession>
<feature type="coiled-coil region" evidence="1">
    <location>
        <begin position="69"/>
        <end position="113"/>
    </location>
</feature>
<dbReference type="Pfam" id="PF01551">
    <property type="entry name" value="Peptidase_M23"/>
    <property type="match status" value="1"/>
</dbReference>
<keyword evidence="2" id="KW-0812">Transmembrane</keyword>
<keyword evidence="2" id="KW-1133">Transmembrane helix</keyword>
<feature type="transmembrane region" description="Helical" evidence="2">
    <location>
        <begin position="33"/>
        <end position="52"/>
    </location>
</feature>
<dbReference type="FunFam" id="2.70.70.10:FF:000006">
    <property type="entry name" value="M23 family peptidase"/>
    <property type="match status" value="1"/>
</dbReference>
<dbReference type="PANTHER" id="PTHR21666">
    <property type="entry name" value="PEPTIDASE-RELATED"/>
    <property type="match status" value="1"/>
</dbReference>
<comment type="caution">
    <text evidence="4">The sequence shown here is derived from an EMBL/GenBank/DDBJ whole genome shotgun (WGS) entry which is preliminary data.</text>
</comment>
<reference evidence="4" key="1">
    <citation type="submission" date="2021-03" db="EMBL/GenBank/DDBJ databases">
        <title>Antimicrobial resistance genes in bacteria isolated from Japanese honey, and their potential for conferring macrolide and lincosamide resistance in the American foulbrood pathogen Paenibacillus larvae.</title>
        <authorList>
            <person name="Okamoto M."/>
            <person name="Kumagai M."/>
            <person name="Kanamori H."/>
            <person name="Takamatsu D."/>
        </authorList>
    </citation>
    <scope>NUCLEOTIDE SEQUENCE</scope>
    <source>
        <strain evidence="4">J43TS3</strain>
    </source>
</reference>
<feature type="domain" description="M23ase beta-sheet core" evidence="3">
    <location>
        <begin position="197"/>
        <end position="291"/>
    </location>
</feature>
<evidence type="ECO:0000259" key="3">
    <source>
        <dbReference type="Pfam" id="PF01551"/>
    </source>
</evidence>
<dbReference type="AlphaFoldDB" id="A0A919XCR8"/>
<name>A0A919XCR8_9BACI</name>
<dbReference type="Gene3D" id="2.70.70.10">
    <property type="entry name" value="Glucose Permease (Domain IIA)"/>
    <property type="match status" value="1"/>
</dbReference>
<gene>
    <name evidence="4" type="ORF">J43TS3_28760</name>
</gene>
<dbReference type="PANTHER" id="PTHR21666:SF270">
    <property type="entry name" value="MUREIN HYDROLASE ACTIVATOR ENVC"/>
    <property type="match status" value="1"/>
</dbReference>
<sequence length="304" mass="33885">MKGKSKRKRMLTFTILSNDAREVVTRFRIRRGLMYTLFALPIVPVMALIYFVSVNLEQKAEIDKLSDHLRVETSKSENLEKTVSTLEKETGQTKERLEELTELEKQMRSYMDELPNMVDPSGGLLVLADETSLAESTDGLTFLPSTELLERYKDTIATMDEVSGELATTPTAWPTNPNVITSDFGGRNDPLQQSASFHTGVDIRGYYGTPVYATADGVVTLAKYYGSYGNAIQIKHSGTYQTLYGHLMEIDVEVGDKVKKGDIIGSVGSTGRSTGPHLHYEVIINGKPVDPKDYFNIYGEFDIE</sequence>
<dbReference type="EMBL" id="BORP01000006">
    <property type="protein sequence ID" value="GIO28265.1"/>
    <property type="molecule type" value="Genomic_DNA"/>
</dbReference>
<dbReference type="GO" id="GO:0004222">
    <property type="term" value="F:metalloendopeptidase activity"/>
    <property type="evidence" value="ECO:0007669"/>
    <property type="project" value="TreeGrafter"/>
</dbReference>
<dbReference type="CDD" id="cd12797">
    <property type="entry name" value="M23_peptidase"/>
    <property type="match status" value="1"/>
</dbReference>
<keyword evidence="5" id="KW-1185">Reference proteome</keyword>
<dbReference type="SUPFAM" id="SSF51261">
    <property type="entry name" value="Duplicated hybrid motif"/>
    <property type="match status" value="1"/>
</dbReference>
<organism evidence="4 5">
    <name type="scientific">Ornithinibacillus bavariensis</name>
    <dbReference type="NCBI Taxonomy" id="545502"/>
    <lineage>
        <taxon>Bacteria</taxon>
        <taxon>Bacillati</taxon>
        <taxon>Bacillota</taxon>
        <taxon>Bacilli</taxon>
        <taxon>Bacillales</taxon>
        <taxon>Bacillaceae</taxon>
        <taxon>Ornithinibacillus</taxon>
    </lineage>
</organism>
<evidence type="ECO:0000313" key="5">
    <source>
        <dbReference type="Proteomes" id="UP000676917"/>
    </source>
</evidence>
<proteinExistence type="predicted"/>
<keyword evidence="1" id="KW-0175">Coiled coil</keyword>